<organism evidence="1 2">
    <name type="scientific">Thalassobius vesicularis</name>
    <dbReference type="NCBI Taxonomy" id="1294297"/>
    <lineage>
        <taxon>Bacteria</taxon>
        <taxon>Pseudomonadati</taxon>
        <taxon>Pseudomonadota</taxon>
        <taxon>Alphaproteobacteria</taxon>
        <taxon>Rhodobacterales</taxon>
        <taxon>Roseobacteraceae</taxon>
        <taxon>Thalassovita</taxon>
    </lineage>
</organism>
<dbReference type="RefSeq" id="WP_136340647.1">
    <property type="nucleotide sequence ID" value="NZ_SSMD01000012.1"/>
</dbReference>
<dbReference type="EMBL" id="SSMD01000012">
    <property type="protein sequence ID" value="THD71398.1"/>
    <property type="molecule type" value="Genomic_DNA"/>
</dbReference>
<dbReference type="OrthoDB" id="7770859at2"/>
<protein>
    <submittedName>
        <fullName evidence="1">Uncharacterized protein</fullName>
    </submittedName>
</protein>
<proteinExistence type="predicted"/>
<dbReference type="AlphaFoldDB" id="A0A4S3M4S3"/>
<evidence type="ECO:0000313" key="1">
    <source>
        <dbReference type="EMBL" id="THD71398.1"/>
    </source>
</evidence>
<sequence>MRALPSPVLARLAAREGICARVLLWVKARERDSGAEACLGLWSGEDHAVFVIGGESRSYFGAGGLISMPPLTSEVGLNVRSHRLVLSPLAPEVSQLIRGYDPRLAPVEIHVASFDPATGVLLAEPARVFRGVINTVTVETPPEGGEARVELELLSAAQALTRTLALKKSAETLRLRAPADAFRQYIAVTGAVETVWGEARATRPANG</sequence>
<gene>
    <name evidence="1" type="ORF">E7681_18010</name>
</gene>
<accession>A0A4S3M4S3</accession>
<comment type="caution">
    <text evidence="1">The sequence shown here is derived from an EMBL/GenBank/DDBJ whole genome shotgun (WGS) entry which is preliminary data.</text>
</comment>
<dbReference type="Proteomes" id="UP000306113">
    <property type="component" value="Unassembled WGS sequence"/>
</dbReference>
<reference evidence="1 2" key="1">
    <citation type="submission" date="2019-04" db="EMBL/GenBank/DDBJ databases">
        <title>Draft genome sequence of Youngimonas vesicularis.</title>
        <authorList>
            <person name="Hameed A."/>
        </authorList>
    </citation>
    <scope>NUCLEOTIDE SEQUENCE [LARGE SCALE GENOMIC DNA]</scope>
    <source>
        <strain evidence="1 2">CC-AMW-E</strain>
    </source>
</reference>
<name>A0A4S3M4S3_9RHOB</name>
<evidence type="ECO:0000313" key="2">
    <source>
        <dbReference type="Proteomes" id="UP000306113"/>
    </source>
</evidence>
<keyword evidence="2" id="KW-1185">Reference proteome</keyword>